<evidence type="ECO:0000313" key="2">
    <source>
        <dbReference type="EMBL" id="SDD06158.1"/>
    </source>
</evidence>
<evidence type="ECO:0000259" key="1">
    <source>
        <dbReference type="SMART" id="SM00966"/>
    </source>
</evidence>
<keyword evidence="3" id="KW-1185">Reference proteome</keyword>
<dbReference type="InterPro" id="IPR037914">
    <property type="entry name" value="SpoVT-AbrB_sf"/>
</dbReference>
<evidence type="ECO:0000313" key="3">
    <source>
        <dbReference type="Proteomes" id="UP000199603"/>
    </source>
</evidence>
<organism evidence="2 3">
    <name type="scientific">Aquimonas voraii</name>
    <dbReference type="NCBI Taxonomy" id="265719"/>
    <lineage>
        <taxon>Bacteria</taxon>
        <taxon>Pseudomonadati</taxon>
        <taxon>Pseudomonadota</taxon>
        <taxon>Gammaproteobacteria</taxon>
        <taxon>Lysobacterales</taxon>
        <taxon>Lysobacteraceae</taxon>
        <taxon>Aquimonas</taxon>
    </lineage>
</organism>
<protein>
    <submittedName>
        <fullName evidence="2">Putative addiction module antidote</fullName>
    </submittedName>
</protein>
<dbReference type="SMART" id="SM00966">
    <property type="entry name" value="SpoVT_AbrB"/>
    <property type="match status" value="1"/>
</dbReference>
<name>A0A1G6RNN0_9GAMM</name>
<dbReference type="InterPro" id="IPR007159">
    <property type="entry name" value="SpoVT-AbrB_dom"/>
</dbReference>
<proteinExistence type="predicted"/>
<dbReference type="EMBL" id="FNAG01000001">
    <property type="protein sequence ID" value="SDD06158.1"/>
    <property type="molecule type" value="Genomic_DNA"/>
</dbReference>
<dbReference type="OrthoDB" id="5459182at2"/>
<dbReference type="Proteomes" id="UP000199603">
    <property type="component" value="Unassembled WGS sequence"/>
</dbReference>
<gene>
    <name evidence="2" type="ORF">SAMN04488509_10113</name>
</gene>
<dbReference type="SUPFAM" id="SSF89447">
    <property type="entry name" value="AbrB/MazE/MraZ-like"/>
    <property type="match status" value="1"/>
</dbReference>
<feature type="domain" description="SpoVT-AbrB" evidence="1">
    <location>
        <begin position="7"/>
        <end position="50"/>
    </location>
</feature>
<dbReference type="RefSeq" id="WP_091237425.1">
    <property type="nucleotide sequence ID" value="NZ_FNAG01000001.1"/>
</dbReference>
<dbReference type="AlphaFoldDB" id="A0A1G6RNN0"/>
<accession>A0A1G6RNN0</accession>
<reference evidence="2 3" key="1">
    <citation type="submission" date="2016-10" db="EMBL/GenBank/DDBJ databases">
        <authorList>
            <person name="de Groot N.N."/>
        </authorList>
    </citation>
    <scope>NUCLEOTIDE SEQUENCE [LARGE SCALE GENOMIC DNA]</scope>
    <source>
        <strain evidence="2 3">DSM 16957</strain>
    </source>
</reference>
<sequence length="74" mass="8224">MHTLRVIPIGSSLGVVLPQSVLNQLKLGRGDAVYLLDGPEGLRLSNRNPEHAEQIRLAHVLMHERRALLQQLAL</sequence>
<dbReference type="STRING" id="265719.SAMN04488509_10113"/>
<dbReference type="GO" id="GO:0003677">
    <property type="term" value="F:DNA binding"/>
    <property type="evidence" value="ECO:0007669"/>
    <property type="project" value="InterPro"/>
</dbReference>